<organism evidence="2 3">
    <name type="scientific">Rangifer tarandus platyrhynchus</name>
    <name type="common">Svalbard reindeer</name>
    <dbReference type="NCBI Taxonomy" id="3082113"/>
    <lineage>
        <taxon>Eukaryota</taxon>
        <taxon>Metazoa</taxon>
        <taxon>Chordata</taxon>
        <taxon>Craniata</taxon>
        <taxon>Vertebrata</taxon>
        <taxon>Euteleostomi</taxon>
        <taxon>Mammalia</taxon>
        <taxon>Eutheria</taxon>
        <taxon>Laurasiatheria</taxon>
        <taxon>Artiodactyla</taxon>
        <taxon>Ruminantia</taxon>
        <taxon>Pecora</taxon>
        <taxon>Cervidae</taxon>
        <taxon>Odocoileinae</taxon>
        <taxon>Rangifer</taxon>
    </lineage>
</organism>
<evidence type="ECO:0000256" key="1">
    <source>
        <dbReference type="SAM" id="MobiDB-lite"/>
    </source>
</evidence>
<feature type="compositionally biased region" description="Basic residues" evidence="1">
    <location>
        <begin position="8"/>
        <end position="24"/>
    </location>
</feature>
<evidence type="ECO:0000313" key="2">
    <source>
        <dbReference type="EMBL" id="CAI9168227.1"/>
    </source>
</evidence>
<proteinExistence type="predicted"/>
<evidence type="ECO:0000313" key="3">
    <source>
        <dbReference type="Proteomes" id="UP001176941"/>
    </source>
</evidence>
<accession>A0ABN8Z330</accession>
<keyword evidence="3" id="KW-1185">Reference proteome</keyword>
<protein>
    <submittedName>
        <fullName evidence="2">Uncharacterized protein</fullName>
    </submittedName>
</protein>
<feature type="region of interest" description="Disordered" evidence="1">
    <location>
        <begin position="1"/>
        <end position="55"/>
    </location>
</feature>
<sequence>MDLTYHSSSHHGKKPGLRHSRRAAAGRAVQEEGPPTGAHSAFPLQITPRASGGHHTTQNLGLLLCKLSQMVVSGGKRRASTCLLVPNWVISAPDLLSSNHFWKDLRRLRPDQIK</sequence>
<reference evidence="2" key="1">
    <citation type="submission" date="2023-04" db="EMBL/GenBank/DDBJ databases">
        <authorList>
            <consortium name="ELIXIR-Norway"/>
        </authorList>
    </citation>
    <scope>NUCLEOTIDE SEQUENCE [LARGE SCALE GENOMIC DNA]</scope>
</reference>
<gene>
    <name evidence="2" type="ORF">MRATA1EN1_LOCUS17189</name>
</gene>
<name>A0ABN8Z330_RANTA</name>
<dbReference type="EMBL" id="OX459964">
    <property type="protein sequence ID" value="CAI9168227.1"/>
    <property type="molecule type" value="Genomic_DNA"/>
</dbReference>
<dbReference type="Proteomes" id="UP001176941">
    <property type="component" value="Chromosome 28"/>
</dbReference>